<feature type="transmembrane region" description="Helical" evidence="1">
    <location>
        <begin position="21"/>
        <end position="44"/>
    </location>
</feature>
<dbReference type="Proteomes" id="UP000198824">
    <property type="component" value="Unassembled WGS sequence"/>
</dbReference>
<keyword evidence="3" id="KW-1185">Reference proteome</keyword>
<feature type="transmembrane region" description="Helical" evidence="1">
    <location>
        <begin position="138"/>
        <end position="161"/>
    </location>
</feature>
<keyword evidence="1" id="KW-0812">Transmembrane</keyword>
<keyword evidence="1" id="KW-1133">Transmembrane helix</keyword>
<feature type="transmembrane region" description="Helical" evidence="1">
    <location>
        <begin position="221"/>
        <end position="246"/>
    </location>
</feature>
<dbReference type="EMBL" id="FOZG01000001">
    <property type="protein sequence ID" value="SFR79907.1"/>
    <property type="molecule type" value="Genomic_DNA"/>
</dbReference>
<feature type="transmembrane region" description="Helical" evidence="1">
    <location>
        <begin position="188"/>
        <end position="209"/>
    </location>
</feature>
<dbReference type="RefSeq" id="WP_093310175.1">
    <property type="nucleotide sequence ID" value="NZ_FOZG01000001.1"/>
</dbReference>
<dbReference type="AlphaFoldDB" id="A0A1I6JLV0"/>
<organism evidence="2 3">
    <name type="scientific">Sphingomonas jatrophae</name>
    <dbReference type="NCBI Taxonomy" id="1166337"/>
    <lineage>
        <taxon>Bacteria</taxon>
        <taxon>Pseudomonadati</taxon>
        <taxon>Pseudomonadota</taxon>
        <taxon>Alphaproteobacteria</taxon>
        <taxon>Sphingomonadales</taxon>
        <taxon>Sphingomonadaceae</taxon>
        <taxon>Sphingomonas</taxon>
    </lineage>
</organism>
<feature type="transmembrane region" description="Helical" evidence="1">
    <location>
        <begin position="104"/>
        <end position="126"/>
    </location>
</feature>
<protein>
    <submittedName>
        <fullName evidence="2">Uncharacterized protein</fullName>
    </submittedName>
</protein>
<gene>
    <name evidence="2" type="ORF">SAMN05192580_0488</name>
</gene>
<accession>A0A1I6JLV0</accession>
<feature type="transmembrane region" description="Helical" evidence="1">
    <location>
        <begin position="64"/>
        <end position="83"/>
    </location>
</feature>
<evidence type="ECO:0000313" key="3">
    <source>
        <dbReference type="Proteomes" id="UP000198824"/>
    </source>
</evidence>
<evidence type="ECO:0000313" key="2">
    <source>
        <dbReference type="EMBL" id="SFR79907.1"/>
    </source>
</evidence>
<name>A0A1I6JLV0_9SPHN</name>
<evidence type="ECO:0000256" key="1">
    <source>
        <dbReference type="SAM" id="Phobius"/>
    </source>
</evidence>
<reference evidence="2 3" key="1">
    <citation type="submission" date="2016-10" db="EMBL/GenBank/DDBJ databases">
        <authorList>
            <person name="de Groot N.N."/>
        </authorList>
    </citation>
    <scope>NUCLEOTIDE SEQUENCE [LARGE SCALE GENOMIC DNA]</scope>
    <source>
        <strain evidence="2 3">S5-249</strain>
    </source>
</reference>
<sequence length="253" mass="27193">MRSAGRPLPALMSDAAGALSLAFAGLLARPLMFLVFLAILAAANLMRFWIGVQGGSDTAAIVRAAGWLFLIVRTFVNLWLHVATMRVLDQPQLPWRDAFRVEPIAAGWLHLIAAASLLTIGIRLWLGQGAGGLFVPAVMTGGTAIGIAVGLGLTYFIFLPLQPGFARVLLRREPTPVRWSLAAIRGQYLYNWALVMLICYPPALARMLAFGGLKAESATSMIATALIDGAMSVLLMLLATSVYLGAYRRAEAR</sequence>
<proteinExistence type="predicted"/>
<keyword evidence="1" id="KW-0472">Membrane</keyword>
<dbReference type="STRING" id="1166337.SAMN05192580_0488"/>